<dbReference type="Proteomes" id="UP000270230">
    <property type="component" value="Unassembled WGS sequence"/>
</dbReference>
<dbReference type="AlphaFoldDB" id="A0A3M7CDM3"/>
<protein>
    <submittedName>
        <fullName evidence="2">Uncharacterized protein</fullName>
    </submittedName>
</protein>
<feature type="compositionally biased region" description="Polar residues" evidence="1">
    <location>
        <begin position="85"/>
        <end position="102"/>
    </location>
</feature>
<proteinExistence type="predicted"/>
<comment type="caution">
    <text evidence="2">The sequence shown here is derived from an EMBL/GenBank/DDBJ whole genome shotgun (WGS) entry which is preliminary data.</text>
</comment>
<evidence type="ECO:0000256" key="1">
    <source>
        <dbReference type="SAM" id="MobiDB-lite"/>
    </source>
</evidence>
<sequence length="280" mass="31043">MQDFRSPSISPPPSEGLRSSPPAAEEPVAVIEMDPDSKHPGEEMDDALDDAEEVIPATDDIDKIANSQIKLSSSQADQAAPVAPDSQTQSEMPSSFPLSSTMGPPEVPSRSELSSQKTFQDKSANSAKPAPSSQPVKPFVDYDDANSDTTTDDQHDDEASEMRGEPHDRIEDFDWDDLRRRYHSKMNGITAKEHSILDEFSSLCEYFGVWAQASETHEVGRSFKRLKTQVAYVENRESELESKRQHCRWLSNRLGKSSLTLLVDIKVVDAFKSALELLGT</sequence>
<feature type="compositionally biased region" description="Acidic residues" evidence="1">
    <location>
        <begin position="43"/>
        <end position="53"/>
    </location>
</feature>
<reference evidence="2 3" key="1">
    <citation type="journal article" date="2018" name="BMC Genomics">
        <title>Genomic evidence for intraspecific hybridization in a clonal and extremely halotolerant yeast.</title>
        <authorList>
            <person name="Gostincar C."/>
            <person name="Stajich J.E."/>
            <person name="Zupancic J."/>
            <person name="Zalar P."/>
            <person name="Gunde-Cimerman N."/>
        </authorList>
    </citation>
    <scope>NUCLEOTIDE SEQUENCE [LARGE SCALE GENOMIC DNA]</scope>
    <source>
        <strain evidence="2 3">EXF-151</strain>
    </source>
</reference>
<dbReference type="EMBL" id="QWIN01000536">
    <property type="protein sequence ID" value="RMY50231.1"/>
    <property type="molecule type" value="Genomic_DNA"/>
</dbReference>
<feature type="compositionally biased region" description="Polar residues" evidence="1">
    <location>
        <begin position="65"/>
        <end position="77"/>
    </location>
</feature>
<gene>
    <name evidence="2" type="ORF">D0865_07022</name>
</gene>
<accession>A0A3M7CDM3</accession>
<feature type="compositionally biased region" description="Acidic residues" evidence="1">
    <location>
        <begin position="141"/>
        <end position="159"/>
    </location>
</feature>
<feature type="compositionally biased region" description="Low complexity" evidence="1">
    <location>
        <begin position="122"/>
        <end position="133"/>
    </location>
</feature>
<evidence type="ECO:0000313" key="3">
    <source>
        <dbReference type="Proteomes" id="UP000270230"/>
    </source>
</evidence>
<dbReference type="OrthoDB" id="5335351at2759"/>
<name>A0A3M7CDM3_HORWE</name>
<feature type="region of interest" description="Disordered" evidence="1">
    <location>
        <begin position="1"/>
        <end position="168"/>
    </location>
</feature>
<organism evidence="2 3">
    <name type="scientific">Hortaea werneckii</name>
    <name type="common">Black yeast</name>
    <name type="synonym">Cladosporium werneckii</name>
    <dbReference type="NCBI Taxonomy" id="91943"/>
    <lineage>
        <taxon>Eukaryota</taxon>
        <taxon>Fungi</taxon>
        <taxon>Dikarya</taxon>
        <taxon>Ascomycota</taxon>
        <taxon>Pezizomycotina</taxon>
        <taxon>Dothideomycetes</taxon>
        <taxon>Dothideomycetidae</taxon>
        <taxon>Mycosphaerellales</taxon>
        <taxon>Teratosphaeriaceae</taxon>
        <taxon>Hortaea</taxon>
    </lineage>
</organism>
<evidence type="ECO:0000313" key="2">
    <source>
        <dbReference type="EMBL" id="RMY50231.1"/>
    </source>
</evidence>